<dbReference type="PANTHER" id="PTHR12589:SF7">
    <property type="entry name" value="6-PYRUVOYL TETRAHYDROBIOPTERIN SYNTHASE"/>
    <property type="match status" value="1"/>
</dbReference>
<dbReference type="Gene3D" id="3.30.479.10">
    <property type="entry name" value="6-pyruvoyl tetrahydropterin synthase/QueD"/>
    <property type="match status" value="2"/>
</dbReference>
<dbReference type="Proteomes" id="UP000076268">
    <property type="component" value="Unassembled WGS sequence"/>
</dbReference>
<sequence length="127" mass="14322">MKIKAKKGFHFDAAHCLPGHSGKCASMHGHTYRLEVVVARKDGGIIADGSSEGMIIDFGDLNRIVKEEILDKVDHQCLNDLFDFRTTSENLAAHFFTILNERLHANDIVLERILLWESNTSCVEVER</sequence>
<dbReference type="PIRSF" id="PIRSF006113">
    <property type="entry name" value="PTP_synth"/>
    <property type="match status" value="1"/>
</dbReference>
<evidence type="ECO:0000256" key="1">
    <source>
        <dbReference type="ARBA" id="ARBA00005061"/>
    </source>
</evidence>
<protein>
    <recommendedName>
        <fullName evidence="3 8">6-carboxy-5,6,7,8-tetrahydropterin synthase</fullName>
        <ecNumber evidence="8">4.-.-.-</ecNumber>
    </recommendedName>
</protein>
<dbReference type="GO" id="GO:0008616">
    <property type="term" value="P:tRNA queuosine(34) biosynthetic process"/>
    <property type="evidence" value="ECO:0007669"/>
    <property type="project" value="UniProtKB-KW"/>
</dbReference>
<evidence type="ECO:0000256" key="6">
    <source>
        <dbReference type="ARBA" id="ARBA00023239"/>
    </source>
</evidence>
<accession>A0A154BMI5</accession>
<evidence type="ECO:0000256" key="4">
    <source>
        <dbReference type="ARBA" id="ARBA00022723"/>
    </source>
</evidence>
<keyword evidence="5 8" id="KW-0862">Zinc</keyword>
<organism evidence="11 12">
    <name type="scientific">Anaerosporomusa subterranea</name>
    <dbReference type="NCBI Taxonomy" id="1794912"/>
    <lineage>
        <taxon>Bacteria</taxon>
        <taxon>Bacillati</taxon>
        <taxon>Bacillota</taxon>
        <taxon>Negativicutes</taxon>
        <taxon>Acetonemataceae</taxon>
        <taxon>Anaerosporomusa</taxon>
    </lineage>
</organism>
<keyword evidence="8" id="KW-0671">Queuosine biosynthesis</keyword>
<feature type="active site" description="Charge relay system" evidence="9">
    <location>
        <position position="117"/>
    </location>
</feature>
<comment type="similarity">
    <text evidence="2 8">Belongs to the PTPS family. QueD subfamily.</text>
</comment>
<comment type="catalytic activity">
    <reaction evidence="7 8">
        <text>7,8-dihydroneopterin 3'-triphosphate + H2O = 6-carboxy-5,6,7,8-tetrahydropterin + triphosphate + acetaldehyde + 2 H(+)</text>
        <dbReference type="Rhea" id="RHEA:27966"/>
        <dbReference type="ChEBI" id="CHEBI:15343"/>
        <dbReference type="ChEBI" id="CHEBI:15377"/>
        <dbReference type="ChEBI" id="CHEBI:15378"/>
        <dbReference type="ChEBI" id="CHEBI:18036"/>
        <dbReference type="ChEBI" id="CHEBI:58462"/>
        <dbReference type="ChEBI" id="CHEBI:61032"/>
        <dbReference type="EC" id="4.1.2.50"/>
    </reaction>
</comment>
<comment type="cofactor">
    <cofactor evidence="8 10">
        <name>Zn(2+)</name>
        <dbReference type="ChEBI" id="CHEBI:29105"/>
    </cofactor>
    <text evidence="8 10">Binds 1 zinc ion per subunit.</text>
</comment>
<evidence type="ECO:0000313" key="11">
    <source>
        <dbReference type="EMBL" id="KYZ75060.1"/>
    </source>
</evidence>
<comment type="pathway">
    <text evidence="1 8">Purine metabolism; 7-cyano-7-deazaguanine biosynthesis.</text>
</comment>
<evidence type="ECO:0000256" key="3">
    <source>
        <dbReference type="ARBA" id="ARBA00018141"/>
    </source>
</evidence>
<dbReference type="Pfam" id="PF01242">
    <property type="entry name" value="PTPS"/>
    <property type="match status" value="1"/>
</dbReference>
<dbReference type="GO" id="GO:0046872">
    <property type="term" value="F:metal ion binding"/>
    <property type="evidence" value="ECO:0007669"/>
    <property type="project" value="UniProtKB-KW"/>
</dbReference>
<feature type="active site" description="Proton acceptor" evidence="9">
    <location>
        <position position="24"/>
    </location>
</feature>
<evidence type="ECO:0000256" key="9">
    <source>
        <dbReference type="PIRSR" id="PIRSR006113-1"/>
    </source>
</evidence>
<keyword evidence="12" id="KW-1185">Reference proteome</keyword>
<dbReference type="PANTHER" id="PTHR12589">
    <property type="entry name" value="PYRUVOYL TETRAHYDROBIOPTERIN SYNTHASE"/>
    <property type="match status" value="1"/>
</dbReference>
<dbReference type="UniPathway" id="UPA00391"/>
<evidence type="ECO:0000256" key="5">
    <source>
        <dbReference type="ARBA" id="ARBA00022833"/>
    </source>
</evidence>
<feature type="binding site" evidence="10">
    <location>
        <position position="30"/>
    </location>
    <ligand>
        <name>Zn(2+)</name>
        <dbReference type="ChEBI" id="CHEBI:29105"/>
    </ligand>
</feature>
<dbReference type="NCBIfam" id="TIGR03367">
    <property type="entry name" value="queuosine_QueD"/>
    <property type="match status" value="1"/>
</dbReference>
<proteinExistence type="inferred from homology"/>
<dbReference type="EMBL" id="LSGP01000026">
    <property type="protein sequence ID" value="KYZ75060.1"/>
    <property type="molecule type" value="Genomic_DNA"/>
</dbReference>
<feature type="active site" description="Charge relay system" evidence="9">
    <location>
        <position position="75"/>
    </location>
</feature>
<dbReference type="SUPFAM" id="SSF55620">
    <property type="entry name" value="Tetrahydrobiopterin biosynthesis enzymes-like"/>
    <property type="match status" value="1"/>
</dbReference>
<keyword evidence="4 8" id="KW-0479">Metal-binding</keyword>
<dbReference type="AlphaFoldDB" id="A0A154BMI5"/>
<keyword evidence="6 8" id="KW-0456">Lyase</keyword>
<feature type="binding site" evidence="10">
    <location>
        <position position="28"/>
    </location>
    <ligand>
        <name>Zn(2+)</name>
        <dbReference type="ChEBI" id="CHEBI:29105"/>
    </ligand>
</feature>
<name>A0A154BMI5_ANASB</name>
<dbReference type="EC" id="4.-.-.-" evidence="8"/>
<evidence type="ECO:0000313" key="12">
    <source>
        <dbReference type="Proteomes" id="UP000076268"/>
    </source>
</evidence>
<feature type="binding site" evidence="10">
    <location>
        <position position="15"/>
    </location>
    <ligand>
        <name>Zn(2+)</name>
        <dbReference type="ChEBI" id="CHEBI:29105"/>
    </ligand>
</feature>
<evidence type="ECO:0000256" key="10">
    <source>
        <dbReference type="PIRSR" id="PIRSR006113-2"/>
    </source>
</evidence>
<evidence type="ECO:0000256" key="8">
    <source>
        <dbReference type="PIRNR" id="PIRNR006113"/>
    </source>
</evidence>
<dbReference type="GO" id="GO:0070497">
    <property type="term" value="F:6-carboxytetrahydropterin synthase activity"/>
    <property type="evidence" value="ECO:0007669"/>
    <property type="project" value="UniProtKB-EC"/>
</dbReference>
<dbReference type="STRING" id="1794912.AXX12_15920"/>
<evidence type="ECO:0000256" key="7">
    <source>
        <dbReference type="ARBA" id="ARBA00048807"/>
    </source>
</evidence>
<dbReference type="InterPro" id="IPR007115">
    <property type="entry name" value="6-PTP_synth/QueD"/>
</dbReference>
<comment type="caution">
    <text evidence="11">The sequence shown here is derived from an EMBL/GenBank/DDBJ whole genome shotgun (WGS) entry which is preliminary data.</text>
</comment>
<dbReference type="InterPro" id="IPR038418">
    <property type="entry name" value="6-PTP_synth/QueD_sf"/>
</dbReference>
<reference evidence="11 12" key="1">
    <citation type="submission" date="2016-02" db="EMBL/GenBank/DDBJ databases">
        <title>Anaerosporomusa subterraneum gen. nov., sp. nov., a spore-forming obligate anaerobe isolated from saprolite.</title>
        <authorList>
            <person name="Choi J.K."/>
            <person name="Shah M."/>
            <person name="Yee N."/>
        </authorList>
    </citation>
    <scope>NUCLEOTIDE SEQUENCE [LARGE SCALE GENOMIC DNA]</scope>
    <source>
        <strain evidence="11 12">RU4</strain>
    </source>
</reference>
<dbReference type="RefSeq" id="WP_197470782.1">
    <property type="nucleotide sequence ID" value="NZ_LSGP01000026.1"/>
</dbReference>
<evidence type="ECO:0000256" key="2">
    <source>
        <dbReference type="ARBA" id="ARBA00008900"/>
    </source>
</evidence>
<gene>
    <name evidence="11" type="ORF">AXX12_15920</name>
</gene>